<keyword evidence="1" id="KW-0812">Transmembrane</keyword>
<dbReference type="EMBL" id="AP018712">
    <property type="protein sequence ID" value="BBE30752.1"/>
    <property type="molecule type" value="Genomic_DNA"/>
</dbReference>
<dbReference type="InParanoid" id="A0A7G1G9L4"/>
<dbReference type="KEGG" id="ocy:OSSY52_08930"/>
<accession>A0A7G1G9L4</accession>
<evidence type="ECO:0000256" key="1">
    <source>
        <dbReference type="SAM" id="Phobius"/>
    </source>
</evidence>
<protein>
    <submittedName>
        <fullName evidence="2">Uncharacterized protein</fullName>
    </submittedName>
</protein>
<dbReference type="RefSeq" id="WP_190615822.1">
    <property type="nucleotide sequence ID" value="NZ_AP018712.1"/>
</dbReference>
<evidence type="ECO:0000313" key="2">
    <source>
        <dbReference type="EMBL" id="BBE30752.1"/>
    </source>
</evidence>
<dbReference type="Proteomes" id="UP000516361">
    <property type="component" value="Chromosome"/>
</dbReference>
<keyword evidence="3" id="KW-1185">Reference proteome</keyword>
<keyword evidence="1" id="KW-1133">Transmembrane helix</keyword>
<feature type="transmembrane region" description="Helical" evidence="1">
    <location>
        <begin position="5"/>
        <end position="21"/>
    </location>
</feature>
<feature type="transmembrane region" description="Helical" evidence="1">
    <location>
        <begin position="88"/>
        <end position="107"/>
    </location>
</feature>
<organism evidence="2 3">
    <name type="scientific">Tepiditoga spiralis</name>
    <dbReference type="NCBI Taxonomy" id="2108365"/>
    <lineage>
        <taxon>Bacteria</taxon>
        <taxon>Thermotogati</taxon>
        <taxon>Thermotogota</taxon>
        <taxon>Thermotogae</taxon>
        <taxon>Petrotogales</taxon>
        <taxon>Petrotogaceae</taxon>
        <taxon>Tepiditoga</taxon>
    </lineage>
</organism>
<keyword evidence="1" id="KW-0472">Membrane</keyword>
<reference evidence="2 3" key="1">
    <citation type="submission" date="2018-06" db="EMBL/GenBank/DDBJ databases">
        <title>Genome sequencing of Oceanotoga sp. sy52.</title>
        <authorList>
            <person name="Mori K."/>
        </authorList>
    </citation>
    <scope>NUCLEOTIDE SEQUENCE [LARGE SCALE GENOMIC DNA]</scope>
    <source>
        <strain evidence="3">sy52</strain>
    </source>
</reference>
<evidence type="ECO:0000313" key="3">
    <source>
        <dbReference type="Proteomes" id="UP000516361"/>
    </source>
</evidence>
<sequence length="123" mass="13906">MKNSLLFLIIILSIFISIINFSNDTFYFISMLVVALTGFYGFFSNIKLWYHKSSHIIVSSLIGIILGGYELLKYGFGWLGVLTGNAPPALNIGIILFGTFSIFILYYEKKTLDKKKSDTLTKE</sequence>
<name>A0A7G1G9L4_9BACT</name>
<proteinExistence type="predicted"/>
<dbReference type="AlphaFoldDB" id="A0A7G1G9L4"/>
<gene>
    <name evidence="2" type="ORF">OSSY52_08930</name>
</gene>
<feature type="transmembrane region" description="Helical" evidence="1">
    <location>
        <begin position="27"/>
        <end position="43"/>
    </location>
</feature>
<feature type="transmembrane region" description="Helical" evidence="1">
    <location>
        <begin position="55"/>
        <end position="76"/>
    </location>
</feature>